<name>A0A8S1LNE3_9CILI</name>
<comment type="caution">
    <text evidence="1">The sequence shown here is derived from an EMBL/GenBank/DDBJ whole genome shotgun (WGS) entry which is preliminary data.</text>
</comment>
<dbReference type="AlphaFoldDB" id="A0A8S1LNE3"/>
<organism evidence="1 2">
    <name type="scientific">Paramecium sonneborni</name>
    <dbReference type="NCBI Taxonomy" id="65129"/>
    <lineage>
        <taxon>Eukaryota</taxon>
        <taxon>Sar</taxon>
        <taxon>Alveolata</taxon>
        <taxon>Ciliophora</taxon>
        <taxon>Intramacronucleata</taxon>
        <taxon>Oligohymenophorea</taxon>
        <taxon>Peniculida</taxon>
        <taxon>Parameciidae</taxon>
        <taxon>Paramecium</taxon>
    </lineage>
</organism>
<dbReference type="Proteomes" id="UP000692954">
    <property type="component" value="Unassembled WGS sequence"/>
</dbReference>
<reference evidence="1" key="1">
    <citation type="submission" date="2021-01" db="EMBL/GenBank/DDBJ databases">
        <authorList>
            <consortium name="Genoscope - CEA"/>
            <person name="William W."/>
        </authorList>
    </citation>
    <scope>NUCLEOTIDE SEQUENCE</scope>
</reference>
<accession>A0A8S1LNE3</accession>
<dbReference type="EMBL" id="CAJJDN010000022">
    <property type="protein sequence ID" value="CAD8066883.1"/>
    <property type="molecule type" value="Genomic_DNA"/>
</dbReference>
<proteinExistence type="predicted"/>
<evidence type="ECO:0000313" key="1">
    <source>
        <dbReference type="EMBL" id="CAD8066883.1"/>
    </source>
</evidence>
<sequence>MARVQTQQSFAQTLYILLFAYLHLKRYGVITHLFSRQIQIKQTLLIRKKYYGYQFLLKDPDWRLKNPNEMMKDIPIYEDQLYKNDNLLHQFNNLNLQDLEDILGQLWKQQKQYQLQRRF</sequence>
<protein>
    <submittedName>
        <fullName evidence="1">Uncharacterized protein</fullName>
    </submittedName>
</protein>
<gene>
    <name evidence="1" type="ORF">PSON_ATCC_30995.1.T0220163</name>
</gene>
<keyword evidence="2" id="KW-1185">Reference proteome</keyword>
<evidence type="ECO:0000313" key="2">
    <source>
        <dbReference type="Proteomes" id="UP000692954"/>
    </source>
</evidence>